<name>A0AA37LQB0_9PEZI</name>
<dbReference type="EMBL" id="BPPX01000005">
    <property type="protein sequence ID" value="GJC80232.1"/>
    <property type="molecule type" value="Genomic_DNA"/>
</dbReference>
<keyword evidence="2" id="KW-1185">Reference proteome</keyword>
<dbReference type="Proteomes" id="UP001055172">
    <property type="component" value="Unassembled WGS sequence"/>
</dbReference>
<evidence type="ECO:0000313" key="1">
    <source>
        <dbReference type="EMBL" id="GJC80232.1"/>
    </source>
</evidence>
<proteinExistence type="predicted"/>
<sequence length="96" mass="10491">MTAPITAQSPAALRHLTDPLAQNNNRVALKETFSVGYNLWAMCHIAVQADERPAGLVRHQSGCFHATKVSGEEERRDPQRLGCNAGGGLKFDQMQC</sequence>
<reference evidence="1 2" key="1">
    <citation type="submission" date="2021-07" db="EMBL/GenBank/DDBJ databases">
        <title>Genome data of Colletotrichum spaethianum.</title>
        <authorList>
            <person name="Utami Y.D."/>
            <person name="Hiruma K."/>
        </authorList>
    </citation>
    <scope>NUCLEOTIDE SEQUENCE [LARGE SCALE GENOMIC DNA]</scope>
    <source>
        <strain evidence="1 2">MAFF 242679</strain>
    </source>
</reference>
<dbReference type="AlphaFoldDB" id="A0AA37LQB0"/>
<evidence type="ECO:0000313" key="2">
    <source>
        <dbReference type="Proteomes" id="UP001055172"/>
    </source>
</evidence>
<gene>
    <name evidence="1" type="ORF">ColLi_03070</name>
</gene>
<protein>
    <submittedName>
        <fullName evidence="1">Uncharacterized protein</fullName>
    </submittedName>
</protein>
<organism evidence="1 2">
    <name type="scientific">Colletotrichum liriopes</name>
    <dbReference type="NCBI Taxonomy" id="708192"/>
    <lineage>
        <taxon>Eukaryota</taxon>
        <taxon>Fungi</taxon>
        <taxon>Dikarya</taxon>
        <taxon>Ascomycota</taxon>
        <taxon>Pezizomycotina</taxon>
        <taxon>Sordariomycetes</taxon>
        <taxon>Hypocreomycetidae</taxon>
        <taxon>Glomerellales</taxon>
        <taxon>Glomerellaceae</taxon>
        <taxon>Colletotrichum</taxon>
        <taxon>Colletotrichum spaethianum species complex</taxon>
    </lineage>
</organism>
<accession>A0AA37LQB0</accession>
<comment type="caution">
    <text evidence="1">The sequence shown here is derived from an EMBL/GenBank/DDBJ whole genome shotgun (WGS) entry which is preliminary data.</text>
</comment>